<dbReference type="NCBIfam" id="TIGR02227">
    <property type="entry name" value="sigpep_I_bact"/>
    <property type="match status" value="1"/>
</dbReference>
<dbReference type="GO" id="GO:0005886">
    <property type="term" value="C:plasma membrane"/>
    <property type="evidence" value="ECO:0007669"/>
    <property type="project" value="UniProtKB-SubCell"/>
</dbReference>
<dbReference type="AlphaFoldDB" id="A0A0R1UDB8"/>
<proteinExistence type="inferred from homology"/>
<dbReference type="EMBL" id="AZFM01000035">
    <property type="protein sequence ID" value="KRL88979.1"/>
    <property type="molecule type" value="Genomic_DNA"/>
</dbReference>
<evidence type="ECO:0000256" key="3">
    <source>
        <dbReference type="ARBA" id="ARBA00009370"/>
    </source>
</evidence>
<organism evidence="9 10">
    <name type="scientific">Lactobacillus kalixensis DSM 16043</name>
    <dbReference type="NCBI Taxonomy" id="1423763"/>
    <lineage>
        <taxon>Bacteria</taxon>
        <taxon>Bacillati</taxon>
        <taxon>Bacillota</taxon>
        <taxon>Bacilli</taxon>
        <taxon>Lactobacillales</taxon>
        <taxon>Lactobacillaceae</taxon>
        <taxon>Lactobacillus</taxon>
    </lineage>
</organism>
<comment type="similarity">
    <text evidence="3 7">Belongs to the peptidase S26 family.</text>
</comment>
<feature type="domain" description="Peptidase S26" evidence="8">
    <location>
        <begin position="13"/>
        <end position="177"/>
    </location>
</feature>
<dbReference type="SUPFAM" id="SSF51306">
    <property type="entry name" value="LexA/Signal peptidase"/>
    <property type="match status" value="1"/>
</dbReference>
<comment type="catalytic activity">
    <reaction evidence="1 7">
        <text>Cleavage of hydrophobic, N-terminal signal or leader sequences from secreted and periplasmic proteins.</text>
        <dbReference type="EC" id="3.4.21.89"/>
    </reaction>
</comment>
<keyword evidence="5 7" id="KW-0378">Hydrolase</keyword>
<dbReference type="Gene3D" id="2.10.109.10">
    <property type="entry name" value="Umud Fragment, subunit A"/>
    <property type="match status" value="1"/>
</dbReference>
<evidence type="ECO:0000256" key="4">
    <source>
        <dbReference type="ARBA" id="ARBA00013208"/>
    </source>
</evidence>
<keyword evidence="10" id="KW-1185">Reference proteome</keyword>
<reference evidence="9 10" key="1">
    <citation type="journal article" date="2015" name="Genome Announc.">
        <title>Expanding the biotechnology potential of lactobacilli through comparative genomics of 213 strains and associated genera.</title>
        <authorList>
            <person name="Sun Z."/>
            <person name="Harris H.M."/>
            <person name="McCann A."/>
            <person name="Guo C."/>
            <person name="Argimon S."/>
            <person name="Zhang W."/>
            <person name="Yang X."/>
            <person name="Jeffery I.B."/>
            <person name="Cooney J.C."/>
            <person name="Kagawa T.F."/>
            <person name="Liu W."/>
            <person name="Song Y."/>
            <person name="Salvetti E."/>
            <person name="Wrobel A."/>
            <person name="Rasinkangas P."/>
            <person name="Parkhill J."/>
            <person name="Rea M.C."/>
            <person name="O'Sullivan O."/>
            <person name="Ritari J."/>
            <person name="Douillard F.P."/>
            <person name="Paul Ross R."/>
            <person name="Yang R."/>
            <person name="Briner A.E."/>
            <person name="Felis G.E."/>
            <person name="de Vos W.M."/>
            <person name="Barrangou R."/>
            <person name="Klaenhammer T.R."/>
            <person name="Caufield P.W."/>
            <person name="Cui Y."/>
            <person name="Zhang H."/>
            <person name="O'Toole P.W."/>
        </authorList>
    </citation>
    <scope>NUCLEOTIDE SEQUENCE [LARGE SCALE GENOMIC DNA]</scope>
    <source>
        <strain evidence="9 10">DSM 16043</strain>
    </source>
</reference>
<evidence type="ECO:0000256" key="2">
    <source>
        <dbReference type="ARBA" id="ARBA00004401"/>
    </source>
</evidence>
<dbReference type="InterPro" id="IPR019533">
    <property type="entry name" value="Peptidase_S26"/>
</dbReference>
<dbReference type="PANTHER" id="PTHR43390:SF1">
    <property type="entry name" value="CHLOROPLAST PROCESSING PEPTIDASE"/>
    <property type="match status" value="1"/>
</dbReference>
<comment type="subcellular location">
    <subcellularLocation>
        <location evidence="2">Cell membrane</location>
        <topology evidence="2">Single-pass type II membrane protein</topology>
    </subcellularLocation>
    <subcellularLocation>
        <location evidence="7">Membrane</location>
        <topology evidence="7">Single-pass type II membrane protein</topology>
    </subcellularLocation>
</comment>
<feature type="active site" evidence="6">
    <location>
        <position position="43"/>
    </location>
</feature>
<dbReference type="PRINTS" id="PR00727">
    <property type="entry name" value="LEADERPTASE"/>
</dbReference>
<dbReference type="GO" id="GO:0006465">
    <property type="term" value="P:signal peptide processing"/>
    <property type="evidence" value="ECO:0007669"/>
    <property type="project" value="InterPro"/>
</dbReference>
<dbReference type="Pfam" id="PF10502">
    <property type="entry name" value="Peptidase_S26"/>
    <property type="match status" value="1"/>
</dbReference>
<accession>A0A0R1UDB8</accession>
<dbReference type="InterPro" id="IPR000223">
    <property type="entry name" value="Pept_S26A_signal_pept_1"/>
</dbReference>
<dbReference type="PROSITE" id="PS00760">
    <property type="entry name" value="SPASE_I_2"/>
    <property type="match status" value="1"/>
</dbReference>
<evidence type="ECO:0000256" key="1">
    <source>
        <dbReference type="ARBA" id="ARBA00000677"/>
    </source>
</evidence>
<dbReference type="OrthoDB" id="9802919at2"/>
<dbReference type="InterPro" id="IPR019758">
    <property type="entry name" value="Pept_S26A_signal_pept_1_CS"/>
</dbReference>
<name>A0A0R1UDB8_9LACO</name>
<dbReference type="PROSITE" id="PS00761">
    <property type="entry name" value="SPASE_I_3"/>
    <property type="match status" value="1"/>
</dbReference>
<feature type="transmembrane region" description="Helical" evidence="7">
    <location>
        <begin position="12"/>
        <end position="34"/>
    </location>
</feature>
<dbReference type="GO" id="GO:0009003">
    <property type="term" value="F:signal peptidase activity"/>
    <property type="evidence" value="ECO:0007669"/>
    <property type="project" value="UniProtKB-EC"/>
</dbReference>
<dbReference type="EC" id="3.4.21.89" evidence="4 7"/>
<gene>
    <name evidence="9" type="ORF">FC46_GL001220</name>
</gene>
<evidence type="ECO:0000313" key="10">
    <source>
        <dbReference type="Proteomes" id="UP000051036"/>
    </source>
</evidence>
<evidence type="ECO:0000256" key="7">
    <source>
        <dbReference type="RuleBase" id="RU362042"/>
    </source>
</evidence>
<evidence type="ECO:0000256" key="5">
    <source>
        <dbReference type="ARBA" id="ARBA00022801"/>
    </source>
</evidence>
<comment type="caution">
    <text evidence="9">The sequence shown here is derived from an EMBL/GenBank/DDBJ whole genome shotgun (WGS) entry which is preliminary data.</text>
</comment>
<evidence type="ECO:0000313" key="9">
    <source>
        <dbReference type="EMBL" id="KRL88979.1"/>
    </source>
</evidence>
<dbReference type="PATRIC" id="fig|1423763.3.peg.1236"/>
<evidence type="ECO:0000259" key="8">
    <source>
        <dbReference type="Pfam" id="PF10502"/>
    </source>
</evidence>
<dbReference type="GO" id="GO:0004252">
    <property type="term" value="F:serine-type endopeptidase activity"/>
    <property type="evidence" value="ECO:0007669"/>
    <property type="project" value="InterPro"/>
</dbReference>
<dbReference type="STRING" id="1423763.FC46_GL001220"/>
<feature type="active site" evidence="6">
    <location>
        <position position="82"/>
    </location>
</feature>
<keyword evidence="7" id="KW-0472">Membrane</keyword>
<sequence length="185" mass="20963">MKNKLDPKVRDLLEVIGIFAIVVAIYYALFAFVLSNDTVSGPSMQPNFETGDRVIAVRHSSLHRGDIVVLNAPDSPGALYIKRVIGVPGDTIRFKNDQLYINGKKTKEPYLDKGKKLYSMGNLYTENFTLQSKNLGKKVPANSYFVMGDHRNVSKDSRIFGYVKRSAIVGKVKLRYWPLNKITWY</sequence>
<keyword evidence="7" id="KW-0812">Transmembrane</keyword>
<dbReference type="CDD" id="cd06530">
    <property type="entry name" value="S26_SPase_I"/>
    <property type="match status" value="1"/>
</dbReference>
<keyword evidence="7" id="KW-0645">Protease</keyword>
<dbReference type="InterPro" id="IPR036286">
    <property type="entry name" value="LexA/Signal_pep-like_sf"/>
</dbReference>
<dbReference type="RefSeq" id="WP_057799713.1">
    <property type="nucleotide sequence ID" value="NZ_AZFM01000035.1"/>
</dbReference>
<dbReference type="Proteomes" id="UP000051036">
    <property type="component" value="Unassembled WGS sequence"/>
</dbReference>
<protein>
    <recommendedName>
        <fullName evidence="4 7">Signal peptidase I</fullName>
        <ecNumber evidence="4 7">3.4.21.89</ecNumber>
    </recommendedName>
</protein>
<evidence type="ECO:0000256" key="6">
    <source>
        <dbReference type="PIRSR" id="PIRSR600223-1"/>
    </source>
</evidence>
<keyword evidence="7" id="KW-1133">Transmembrane helix</keyword>
<dbReference type="PANTHER" id="PTHR43390">
    <property type="entry name" value="SIGNAL PEPTIDASE I"/>
    <property type="match status" value="1"/>
</dbReference>
<dbReference type="InterPro" id="IPR019757">
    <property type="entry name" value="Pept_S26A_signal_pept_1_Lys-AS"/>
</dbReference>